<evidence type="ECO:0000256" key="1">
    <source>
        <dbReference type="SAM" id="Coils"/>
    </source>
</evidence>
<evidence type="ECO:0000313" key="3">
    <source>
        <dbReference type="Proteomes" id="UP001168694"/>
    </source>
</evidence>
<dbReference type="Proteomes" id="UP001168694">
    <property type="component" value="Unassembled WGS sequence"/>
</dbReference>
<dbReference type="EMBL" id="JAUHLN010000005">
    <property type="protein sequence ID" value="MDN4075310.1"/>
    <property type="molecule type" value="Genomic_DNA"/>
</dbReference>
<protein>
    <submittedName>
        <fullName evidence="2">Uncharacterized protein</fullName>
    </submittedName>
</protein>
<proteinExistence type="predicted"/>
<dbReference type="RefSeq" id="WP_290401424.1">
    <property type="nucleotide sequence ID" value="NZ_JAUHLN010000005.1"/>
</dbReference>
<organism evidence="2 3">
    <name type="scientific">Fictibacillus terranigra</name>
    <dbReference type="NCBI Taxonomy" id="3058424"/>
    <lineage>
        <taxon>Bacteria</taxon>
        <taxon>Bacillati</taxon>
        <taxon>Bacillota</taxon>
        <taxon>Bacilli</taxon>
        <taxon>Bacillales</taxon>
        <taxon>Fictibacillaceae</taxon>
        <taxon>Fictibacillus</taxon>
    </lineage>
</organism>
<feature type="coiled-coil region" evidence="1">
    <location>
        <begin position="7"/>
        <end position="34"/>
    </location>
</feature>
<keyword evidence="1" id="KW-0175">Coiled coil</keyword>
<comment type="caution">
    <text evidence="2">The sequence shown here is derived from an EMBL/GenBank/DDBJ whole genome shotgun (WGS) entry which is preliminary data.</text>
</comment>
<evidence type="ECO:0000313" key="2">
    <source>
        <dbReference type="EMBL" id="MDN4075310.1"/>
    </source>
</evidence>
<reference evidence="2" key="1">
    <citation type="submission" date="2023-06" db="EMBL/GenBank/DDBJ databases">
        <title>Draft Genome Sequences of Representative Paenibacillus Polymyxa, Bacillus cereus, Fictibacillus sp., and Brevibacillus agri Strains Isolated from Amazonian Dark Earth.</title>
        <authorList>
            <person name="Pellegrinetti T.A."/>
            <person name="Cunha I.C.M."/>
            <person name="Chaves M.G."/>
            <person name="Freitas A.S."/>
            <person name="Silva A.V.R."/>
            <person name="Tsai S.M."/>
            <person name="Mendes L.W."/>
        </authorList>
    </citation>
    <scope>NUCLEOTIDE SEQUENCE</scope>
    <source>
        <strain evidence="2">CENA-BCM004</strain>
    </source>
</reference>
<gene>
    <name evidence="2" type="ORF">QYF49_20305</name>
</gene>
<keyword evidence="3" id="KW-1185">Reference proteome</keyword>
<sequence length="110" mass="12797">MEMEFKYSILQEDISEFENELSKLNKRANSHLARNTVEVKVIKARGRARDILVETPKDEIDMKPEQKKLTKEEKLKMLNKIAGKARFFDAEGLQESDRIANREDGEEDAE</sequence>
<accession>A0ABT8EBN9</accession>
<name>A0ABT8EBN9_9BACL</name>